<dbReference type="InterPro" id="IPR011009">
    <property type="entry name" value="Kinase-like_dom_sf"/>
</dbReference>
<name>A0A2J5HDW8_9EURO</name>
<dbReference type="InterPro" id="IPR002575">
    <property type="entry name" value="Aminoglycoside_PTrfase"/>
</dbReference>
<dbReference type="EMBL" id="KZ559667">
    <property type="protein sequence ID" value="PLN75025.1"/>
    <property type="molecule type" value="Genomic_DNA"/>
</dbReference>
<dbReference type="PANTHER" id="PTHR21310:SF37">
    <property type="entry name" value="AMINOGLYCOSIDE PHOSPHOTRANSFERASE DOMAIN-CONTAINING PROTEIN"/>
    <property type="match status" value="1"/>
</dbReference>
<evidence type="ECO:0000259" key="1">
    <source>
        <dbReference type="Pfam" id="PF01636"/>
    </source>
</evidence>
<sequence length="417" mass="48470">MEFDHIVEKKQEQRAAAWLKLWSNRFPELLSMQLAEKHRSGETVSACLWESGAFNICYRVRYDDRPDVIVRFASLGRAILRREKVQNEVATMKYIRQTTSITVPEVFGSGICWAAPYIVMPALNPQISDRSLRRAYREMGLLLLELSKYEFDAIGALQKNEGGFSIARRPLTFNMNDLMVSANLPKEAFTSHTFRSATDYFETLAMQHFSHLQLQQRDIVSSKADRREKSIARCLFLNLTKKLCAEHPQEPFRLYCDDFRPSNVLIHLDTTSRALRVSGVINWEFTYAAPAEFTYVAPWWLLLQSPEDWGEDLNQFLVRFSPRLRGFLEGLSQRMEHSMETGLFWICLVARYSSMFDEIYWTFIDQRCYGNFTSVGTPTEAQESFDDHYPIDKLLELLLLHLINENAFCAYQHALAK</sequence>
<organism evidence="2 3">
    <name type="scientific">Aspergillus taichungensis</name>
    <dbReference type="NCBI Taxonomy" id="482145"/>
    <lineage>
        <taxon>Eukaryota</taxon>
        <taxon>Fungi</taxon>
        <taxon>Dikarya</taxon>
        <taxon>Ascomycota</taxon>
        <taxon>Pezizomycotina</taxon>
        <taxon>Eurotiomycetes</taxon>
        <taxon>Eurotiomycetidae</taxon>
        <taxon>Eurotiales</taxon>
        <taxon>Aspergillaceae</taxon>
        <taxon>Aspergillus</taxon>
        <taxon>Aspergillus subgen. Circumdati</taxon>
    </lineage>
</organism>
<dbReference type="OrthoDB" id="5412996at2759"/>
<reference evidence="3" key="1">
    <citation type="submission" date="2017-12" db="EMBL/GenBank/DDBJ databases">
        <authorList>
            <consortium name="DOE Joint Genome Institute"/>
            <person name="Mondo S.J."/>
            <person name="Kjaerbolling I."/>
            <person name="Vesth T.C."/>
            <person name="Frisvad J.C."/>
            <person name="Nybo J.L."/>
            <person name="Theobald S."/>
            <person name="Kuo A."/>
            <person name="Bowyer P."/>
            <person name="Matsuda Y."/>
            <person name="Lyhne E.K."/>
            <person name="Kogle M.E."/>
            <person name="Clum A."/>
            <person name="Lipzen A."/>
            <person name="Salamov A."/>
            <person name="Ngan C.Y."/>
            <person name="Daum C."/>
            <person name="Chiniquy J."/>
            <person name="Barry K."/>
            <person name="LaButti K."/>
            <person name="Haridas S."/>
            <person name="Simmons B.A."/>
            <person name="Magnuson J.K."/>
            <person name="Mortensen U.H."/>
            <person name="Larsen T.O."/>
            <person name="Grigoriev I.V."/>
            <person name="Baker S.E."/>
            <person name="Andersen M.R."/>
            <person name="Nordberg H.P."/>
            <person name="Cantor M.N."/>
            <person name="Hua S.X."/>
        </authorList>
    </citation>
    <scope>NUCLEOTIDE SEQUENCE [LARGE SCALE GENOMIC DNA]</scope>
    <source>
        <strain evidence="3">IBT 19404</strain>
    </source>
</reference>
<proteinExistence type="predicted"/>
<gene>
    <name evidence="2" type="ORF">BDW42DRAFT_199653</name>
</gene>
<accession>A0A2J5HDW8</accession>
<dbReference type="AlphaFoldDB" id="A0A2J5HDW8"/>
<keyword evidence="3" id="KW-1185">Reference proteome</keyword>
<dbReference type="InterPro" id="IPR051678">
    <property type="entry name" value="AGP_Transferase"/>
</dbReference>
<evidence type="ECO:0000313" key="3">
    <source>
        <dbReference type="Proteomes" id="UP000235023"/>
    </source>
</evidence>
<feature type="domain" description="Aminoglycoside phosphotransferase" evidence="1">
    <location>
        <begin position="57"/>
        <end position="291"/>
    </location>
</feature>
<evidence type="ECO:0000313" key="2">
    <source>
        <dbReference type="EMBL" id="PLN75025.1"/>
    </source>
</evidence>
<dbReference type="PANTHER" id="PTHR21310">
    <property type="entry name" value="AMINOGLYCOSIDE PHOSPHOTRANSFERASE-RELATED-RELATED"/>
    <property type="match status" value="1"/>
</dbReference>
<dbReference type="Pfam" id="PF01636">
    <property type="entry name" value="APH"/>
    <property type="match status" value="1"/>
</dbReference>
<dbReference type="SUPFAM" id="SSF56112">
    <property type="entry name" value="Protein kinase-like (PK-like)"/>
    <property type="match status" value="1"/>
</dbReference>
<protein>
    <recommendedName>
        <fullName evidence="1">Aminoglycoside phosphotransferase domain-containing protein</fullName>
    </recommendedName>
</protein>
<dbReference type="Proteomes" id="UP000235023">
    <property type="component" value="Unassembled WGS sequence"/>
</dbReference>